<evidence type="ECO:0000256" key="1">
    <source>
        <dbReference type="SAM" id="SignalP"/>
    </source>
</evidence>
<dbReference type="OrthoDB" id="7256944at2759"/>
<sequence>MKFVITLMVLGIAVATPQNYKMDVSALDIEGVLNNPEKMKTYYNCLLDLGECNPIAAAVKSQLPQILETSCAKCTSAQKQVIRRILRSGREQLPEETEKLIKKYDPEGKYKDKIEKFINSTD</sequence>
<dbReference type="Gene3D" id="1.10.2080.10">
    <property type="entry name" value="Insect odorant-binding protein A10/Ejaculatory bulb-specific protein 3"/>
    <property type="match status" value="1"/>
</dbReference>
<feature type="signal peptide" evidence="1">
    <location>
        <begin position="1"/>
        <end position="15"/>
    </location>
</feature>
<protein>
    <submittedName>
        <fullName evidence="2">Ejaculatory bulb-specific protein 3</fullName>
    </submittedName>
</protein>
<proteinExistence type="predicted"/>
<accession>A0A4C1T041</accession>
<name>A0A4C1T041_EUMVA</name>
<dbReference type="InterPro" id="IPR005055">
    <property type="entry name" value="A10/PebIII"/>
</dbReference>
<dbReference type="Pfam" id="PF03392">
    <property type="entry name" value="OS-D"/>
    <property type="match status" value="1"/>
</dbReference>
<dbReference type="EMBL" id="BGZK01000028">
    <property type="protein sequence ID" value="GBP07819.1"/>
    <property type="molecule type" value="Genomic_DNA"/>
</dbReference>
<dbReference type="PANTHER" id="PTHR11257">
    <property type="entry name" value="CHEMOSENSORY PROTEIN-RELATED"/>
    <property type="match status" value="1"/>
</dbReference>
<feature type="chain" id="PRO_5020026024" evidence="1">
    <location>
        <begin position="16"/>
        <end position="122"/>
    </location>
</feature>
<reference evidence="2 3" key="1">
    <citation type="journal article" date="2019" name="Commun. Biol.">
        <title>The bagworm genome reveals a unique fibroin gene that provides high tensile strength.</title>
        <authorList>
            <person name="Kono N."/>
            <person name="Nakamura H."/>
            <person name="Ohtoshi R."/>
            <person name="Tomita M."/>
            <person name="Numata K."/>
            <person name="Arakawa K."/>
        </authorList>
    </citation>
    <scope>NUCLEOTIDE SEQUENCE [LARGE SCALE GENOMIC DNA]</scope>
</reference>
<gene>
    <name evidence="2" type="primary">EbpIII</name>
    <name evidence="2" type="ORF">EVAR_78007_1</name>
</gene>
<dbReference type="SUPFAM" id="SSF100910">
    <property type="entry name" value="Chemosensory protein Csp2"/>
    <property type="match status" value="1"/>
</dbReference>
<dbReference type="Proteomes" id="UP000299102">
    <property type="component" value="Unassembled WGS sequence"/>
</dbReference>
<dbReference type="PANTHER" id="PTHR11257:SF13">
    <property type="entry name" value="GEO07322P1"/>
    <property type="match status" value="1"/>
</dbReference>
<comment type="caution">
    <text evidence="2">The sequence shown here is derived from an EMBL/GenBank/DDBJ whole genome shotgun (WGS) entry which is preliminary data.</text>
</comment>
<dbReference type="InterPro" id="IPR036682">
    <property type="entry name" value="OS_D_A10/PebIII_sf"/>
</dbReference>
<dbReference type="AlphaFoldDB" id="A0A4C1T041"/>
<evidence type="ECO:0000313" key="3">
    <source>
        <dbReference type="Proteomes" id="UP000299102"/>
    </source>
</evidence>
<organism evidence="2 3">
    <name type="scientific">Eumeta variegata</name>
    <name type="common">Bagworm moth</name>
    <name type="synonym">Eumeta japonica</name>
    <dbReference type="NCBI Taxonomy" id="151549"/>
    <lineage>
        <taxon>Eukaryota</taxon>
        <taxon>Metazoa</taxon>
        <taxon>Ecdysozoa</taxon>
        <taxon>Arthropoda</taxon>
        <taxon>Hexapoda</taxon>
        <taxon>Insecta</taxon>
        <taxon>Pterygota</taxon>
        <taxon>Neoptera</taxon>
        <taxon>Endopterygota</taxon>
        <taxon>Lepidoptera</taxon>
        <taxon>Glossata</taxon>
        <taxon>Ditrysia</taxon>
        <taxon>Tineoidea</taxon>
        <taxon>Psychidae</taxon>
        <taxon>Oiketicinae</taxon>
        <taxon>Eumeta</taxon>
    </lineage>
</organism>
<keyword evidence="1" id="KW-0732">Signal</keyword>
<keyword evidence="3" id="KW-1185">Reference proteome</keyword>
<evidence type="ECO:0000313" key="2">
    <source>
        <dbReference type="EMBL" id="GBP07819.1"/>
    </source>
</evidence>